<keyword evidence="2" id="KW-1185">Reference proteome</keyword>
<evidence type="ECO:0000313" key="2">
    <source>
        <dbReference type="Proteomes" id="UP001165083"/>
    </source>
</evidence>
<organism evidence="1 2">
    <name type="scientific">Phytophthora lilii</name>
    <dbReference type="NCBI Taxonomy" id="2077276"/>
    <lineage>
        <taxon>Eukaryota</taxon>
        <taxon>Sar</taxon>
        <taxon>Stramenopiles</taxon>
        <taxon>Oomycota</taxon>
        <taxon>Peronosporomycetes</taxon>
        <taxon>Peronosporales</taxon>
        <taxon>Peronosporaceae</taxon>
        <taxon>Phytophthora</taxon>
    </lineage>
</organism>
<reference evidence="1" key="1">
    <citation type="submission" date="2023-04" db="EMBL/GenBank/DDBJ databases">
        <title>Phytophthora lilii NBRC 32176.</title>
        <authorList>
            <person name="Ichikawa N."/>
            <person name="Sato H."/>
            <person name="Tonouchi N."/>
        </authorList>
    </citation>
    <scope>NUCLEOTIDE SEQUENCE</scope>
    <source>
        <strain evidence="1">NBRC 32176</strain>
    </source>
</reference>
<dbReference type="AlphaFoldDB" id="A0A9W6WW11"/>
<gene>
    <name evidence="1" type="ORF">Plil01_000691400</name>
</gene>
<proteinExistence type="predicted"/>
<sequence>MQTTFQVQIDEQKSSTHCFSTCWLPIDAAHLRAAQPPPPQVVGLGNDVEIEKRYTALTLAGRLDGDPCEVHEDDDVSIGRLLQLSPKRYLAFAITGSRRRMSVDQVIERQLPSYPDVALPSMPWFASGGLVAKPM</sequence>
<accession>A0A9W6WW11</accession>
<dbReference type="EMBL" id="BSXW01000317">
    <property type="protein sequence ID" value="GMF18474.1"/>
    <property type="molecule type" value="Genomic_DNA"/>
</dbReference>
<name>A0A9W6WW11_9STRA</name>
<comment type="caution">
    <text evidence="1">The sequence shown here is derived from an EMBL/GenBank/DDBJ whole genome shotgun (WGS) entry which is preliminary data.</text>
</comment>
<protein>
    <submittedName>
        <fullName evidence="1">Unnamed protein product</fullName>
    </submittedName>
</protein>
<dbReference type="Proteomes" id="UP001165083">
    <property type="component" value="Unassembled WGS sequence"/>
</dbReference>
<evidence type="ECO:0000313" key="1">
    <source>
        <dbReference type="EMBL" id="GMF18474.1"/>
    </source>
</evidence>